<name>A0A5P1F1N1_ASPOF</name>
<protein>
    <recommendedName>
        <fullName evidence="3">Plastid lipid-associated protein/fibrillin conserved domain-containing protein</fullName>
    </recommendedName>
</protein>
<evidence type="ECO:0000313" key="1">
    <source>
        <dbReference type="EMBL" id="ONK70601.1"/>
    </source>
</evidence>
<dbReference type="EMBL" id="CM007385">
    <property type="protein sequence ID" value="ONK70601.1"/>
    <property type="molecule type" value="Genomic_DNA"/>
</dbReference>
<sequence length="159" mass="17919">MVQVVEAPDAIRNRVSFSVFGFLNGKLKALDDKWIQVIFEPPQLKIGSLGFQYGGESEVKLQITYIDEKIRLGKGSRESDSSAQKTFLVVVVEERWIIYPVVLLQPFSPLWSSIAFIERIWAPIYGDNFLSGNAVLVNFLNTASLTLRLNSLRVVLVND</sequence>
<dbReference type="Gramene" id="ONK70601">
    <property type="protein sequence ID" value="ONK70601"/>
    <property type="gene ID" value="A4U43_C05F35450"/>
</dbReference>
<gene>
    <name evidence="1" type="ORF">A4U43_C05F35450</name>
</gene>
<evidence type="ECO:0008006" key="3">
    <source>
        <dbReference type="Google" id="ProtNLM"/>
    </source>
</evidence>
<proteinExistence type="predicted"/>
<accession>A0A5P1F1N1</accession>
<dbReference type="AlphaFoldDB" id="A0A5P1F1N1"/>
<reference evidence="2" key="1">
    <citation type="journal article" date="2017" name="Nat. Commun.">
        <title>The asparagus genome sheds light on the origin and evolution of a young Y chromosome.</title>
        <authorList>
            <person name="Harkess A."/>
            <person name="Zhou J."/>
            <person name="Xu C."/>
            <person name="Bowers J.E."/>
            <person name="Van der Hulst R."/>
            <person name="Ayyampalayam S."/>
            <person name="Mercati F."/>
            <person name="Riccardi P."/>
            <person name="McKain M.R."/>
            <person name="Kakrana A."/>
            <person name="Tang H."/>
            <person name="Ray J."/>
            <person name="Groenendijk J."/>
            <person name="Arikit S."/>
            <person name="Mathioni S.M."/>
            <person name="Nakano M."/>
            <person name="Shan H."/>
            <person name="Telgmann-Rauber A."/>
            <person name="Kanno A."/>
            <person name="Yue Z."/>
            <person name="Chen H."/>
            <person name="Li W."/>
            <person name="Chen Y."/>
            <person name="Xu X."/>
            <person name="Zhang Y."/>
            <person name="Luo S."/>
            <person name="Chen H."/>
            <person name="Gao J."/>
            <person name="Mao Z."/>
            <person name="Pires J.C."/>
            <person name="Luo M."/>
            <person name="Kudrna D."/>
            <person name="Wing R.A."/>
            <person name="Meyers B.C."/>
            <person name="Yi K."/>
            <person name="Kong H."/>
            <person name="Lavrijsen P."/>
            <person name="Sunseri F."/>
            <person name="Falavigna A."/>
            <person name="Ye Y."/>
            <person name="Leebens-Mack J.H."/>
            <person name="Chen G."/>
        </authorList>
    </citation>
    <scope>NUCLEOTIDE SEQUENCE [LARGE SCALE GENOMIC DNA]</scope>
    <source>
        <strain evidence="2">cv. DH0086</strain>
    </source>
</reference>
<dbReference type="Proteomes" id="UP000243459">
    <property type="component" value="Chromosome 5"/>
</dbReference>
<organism evidence="1 2">
    <name type="scientific">Asparagus officinalis</name>
    <name type="common">Garden asparagus</name>
    <dbReference type="NCBI Taxonomy" id="4686"/>
    <lineage>
        <taxon>Eukaryota</taxon>
        <taxon>Viridiplantae</taxon>
        <taxon>Streptophyta</taxon>
        <taxon>Embryophyta</taxon>
        <taxon>Tracheophyta</taxon>
        <taxon>Spermatophyta</taxon>
        <taxon>Magnoliopsida</taxon>
        <taxon>Liliopsida</taxon>
        <taxon>Asparagales</taxon>
        <taxon>Asparagaceae</taxon>
        <taxon>Asparagoideae</taxon>
        <taxon>Asparagus</taxon>
    </lineage>
</organism>
<evidence type="ECO:0000313" key="2">
    <source>
        <dbReference type="Proteomes" id="UP000243459"/>
    </source>
</evidence>
<keyword evidence="2" id="KW-1185">Reference proteome</keyword>